<sequence length="215" mass="22903">MAALLDRAALGIGRQLALPSGLAGRLVGTAMHFANRRPTDRLIEALAVRPGERILDIGCGDGSLLAGLPQAFFRAGIDRSPLMVRRTRRRLSAALAEGRAMVREGDMMRLPFGAGAFDRLFASNILYFCSDVPAFVAECRRVARPGAQLGIYVTAAESMQGWRVASHATHRHFTGGGLVAELEQAGIAGASACVREVQVTARVTGLLAVVPLRAR</sequence>
<dbReference type="PANTHER" id="PTHR44068">
    <property type="entry name" value="ZGC:194242"/>
    <property type="match status" value="1"/>
</dbReference>
<evidence type="ECO:0000313" key="4">
    <source>
        <dbReference type="Proteomes" id="UP001156703"/>
    </source>
</evidence>
<dbReference type="Gene3D" id="3.40.50.150">
    <property type="entry name" value="Vaccinia Virus protein VP39"/>
    <property type="match status" value="1"/>
</dbReference>
<dbReference type="PANTHER" id="PTHR44068:SF11">
    <property type="entry name" value="GERANYL DIPHOSPHATE 2-C-METHYLTRANSFERASE"/>
    <property type="match status" value="1"/>
</dbReference>
<reference evidence="4" key="1">
    <citation type="journal article" date="2019" name="Int. J. Syst. Evol. Microbiol.">
        <title>The Global Catalogue of Microorganisms (GCM) 10K type strain sequencing project: providing services to taxonomists for standard genome sequencing and annotation.</title>
        <authorList>
            <consortium name="The Broad Institute Genomics Platform"/>
            <consortium name="The Broad Institute Genome Sequencing Center for Infectious Disease"/>
            <person name="Wu L."/>
            <person name="Ma J."/>
        </authorList>
    </citation>
    <scope>NUCLEOTIDE SEQUENCE [LARGE SCALE GENOMIC DNA]</scope>
    <source>
        <strain evidence="4">NBRC 102146</strain>
    </source>
</reference>
<accession>A0ABQ5Z313</accession>
<keyword evidence="4" id="KW-1185">Reference proteome</keyword>
<proteinExistence type="predicted"/>
<keyword evidence="1" id="KW-0808">Transferase</keyword>
<dbReference type="InterPro" id="IPR013216">
    <property type="entry name" value="Methyltransf_11"/>
</dbReference>
<dbReference type="Proteomes" id="UP001156703">
    <property type="component" value="Unassembled WGS sequence"/>
</dbReference>
<gene>
    <name evidence="3" type="ORF">GCM10007925_00650</name>
</gene>
<dbReference type="Pfam" id="PF08241">
    <property type="entry name" value="Methyltransf_11"/>
    <property type="match status" value="1"/>
</dbReference>
<dbReference type="SUPFAM" id="SSF53335">
    <property type="entry name" value="S-adenosyl-L-methionine-dependent methyltransferases"/>
    <property type="match status" value="1"/>
</dbReference>
<feature type="domain" description="Methyltransferase type 11" evidence="2">
    <location>
        <begin position="55"/>
        <end position="149"/>
    </location>
</feature>
<dbReference type="CDD" id="cd02440">
    <property type="entry name" value="AdoMet_MTases"/>
    <property type="match status" value="1"/>
</dbReference>
<protein>
    <recommendedName>
        <fullName evidence="2">Methyltransferase type 11 domain-containing protein</fullName>
    </recommendedName>
</protein>
<evidence type="ECO:0000259" key="2">
    <source>
        <dbReference type="Pfam" id="PF08241"/>
    </source>
</evidence>
<name>A0ABQ5Z313_9SPHN</name>
<dbReference type="InterPro" id="IPR050447">
    <property type="entry name" value="Erg6_SMT_methyltransf"/>
</dbReference>
<dbReference type="InterPro" id="IPR029063">
    <property type="entry name" value="SAM-dependent_MTases_sf"/>
</dbReference>
<evidence type="ECO:0000256" key="1">
    <source>
        <dbReference type="ARBA" id="ARBA00022679"/>
    </source>
</evidence>
<dbReference type="RefSeq" id="WP_051676500.1">
    <property type="nucleotide sequence ID" value="NZ_BSOO01000001.1"/>
</dbReference>
<evidence type="ECO:0000313" key="3">
    <source>
        <dbReference type="EMBL" id="GLR46354.1"/>
    </source>
</evidence>
<dbReference type="EMBL" id="BSOO01000001">
    <property type="protein sequence ID" value="GLR46354.1"/>
    <property type="molecule type" value="Genomic_DNA"/>
</dbReference>
<comment type="caution">
    <text evidence="3">The sequence shown here is derived from an EMBL/GenBank/DDBJ whole genome shotgun (WGS) entry which is preliminary data.</text>
</comment>
<organism evidence="3 4">
    <name type="scientific">Sphingomonas astaxanthinifaciens DSM 22298</name>
    <dbReference type="NCBI Taxonomy" id="1123267"/>
    <lineage>
        <taxon>Bacteria</taxon>
        <taxon>Pseudomonadati</taxon>
        <taxon>Pseudomonadota</taxon>
        <taxon>Alphaproteobacteria</taxon>
        <taxon>Sphingomonadales</taxon>
        <taxon>Sphingomonadaceae</taxon>
        <taxon>Sphingomonas</taxon>
    </lineage>
</organism>